<dbReference type="RefSeq" id="WP_346186315.1">
    <property type="nucleotide sequence ID" value="NZ_BAABCE010000027.1"/>
</dbReference>
<accession>A0ABP6YUW4</accession>
<gene>
    <name evidence="1" type="ORF">GCM10022295_85540</name>
</gene>
<evidence type="ECO:0000313" key="2">
    <source>
        <dbReference type="Proteomes" id="UP001500707"/>
    </source>
</evidence>
<comment type="caution">
    <text evidence="1">The sequence shown here is derived from an EMBL/GenBank/DDBJ whole genome shotgun (WGS) entry which is preliminary data.</text>
</comment>
<reference evidence="2" key="1">
    <citation type="journal article" date="2019" name="Int. J. Syst. Evol. Microbiol.">
        <title>The Global Catalogue of Microorganisms (GCM) 10K type strain sequencing project: providing services to taxonomists for standard genome sequencing and annotation.</title>
        <authorList>
            <consortium name="The Broad Institute Genomics Platform"/>
            <consortium name="The Broad Institute Genome Sequencing Center for Infectious Disease"/>
            <person name="Wu L."/>
            <person name="Ma J."/>
        </authorList>
    </citation>
    <scope>NUCLEOTIDE SEQUENCE [LARGE SCALE GENOMIC DNA]</scope>
    <source>
        <strain evidence="2">JCM 17656</strain>
    </source>
</reference>
<evidence type="ECO:0000313" key="1">
    <source>
        <dbReference type="EMBL" id="GAA3590778.1"/>
    </source>
</evidence>
<sequence>MKHTRTRMEHHLHTGWHELVHLLYDPALMGRKAARVRFSWLHRIHLIPASWMNRACDRYDRRLGLTEAEIRRYRPTCGEG</sequence>
<name>A0ABP6YUW4_9ACTN</name>
<dbReference type="Proteomes" id="UP001500707">
    <property type="component" value="Unassembled WGS sequence"/>
</dbReference>
<keyword evidence="2" id="KW-1185">Reference proteome</keyword>
<organism evidence="1 2">
    <name type="scientific">Streptomyces osmaniensis</name>
    <dbReference type="NCBI Taxonomy" id="593134"/>
    <lineage>
        <taxon>Bacteria</taxon>
        <taxon>Bacillati</taxon>
        <taxon>Actinomycetota</taxon>
        <taxon>Actinomycetes</taxon>
        <taxon>Kitasatosporales</taxon>
        <taxon>Streptomycetaceae</taxon>
        <taxon>Streptomyces</taxon>
    </lineage>
</organism>
<protein>
    <submittedName>
        <fullName evidence="1">Uncharacterized protein</fullName>
    </submittedName>
</protein>
<dbReference type="EMBL" id="BAABCE010000027">
    <property type="protein sequence ID" value="GAA3590778.1"/>
    <property type="molecule type" value="Genomic_DNA"/>
</dbReference>
<proteinExistence type="predicted"/>